<proteinExistence type="predicted"/>
<reference evidence="1" key="1">
    <citation type="journal article" date="2015" name="Nature">
        <title>Complex archaea that bridge the gap between prokaryotes and eukaryotes.</title>
        <authorList>
            <person name="Spang A."/>
            <person name="Saw J.H."/>
            <person name="Jorgensen S.L."/>
            <person name="Zaremba-Niedzwiedzka K."/>
            <person name="Martijn J."/>
            <person name="Lind A.E."/>
            <person name="van Eijk R."/>
            <person name="Schleper C."/>
            <person name="Guy L."/>
            <person name="Ettema T.J."/>
        </authorList>
    </citation>
    <scope>NUCLEOTIDE SEQUENCE</scope>
</reference>
<evidence type="ECO:0000313" key="1">
    <source>
        <dbReference type="EMBL" id="KKK84955.1"/>
    </source>
</evidence>
<accession>A0A0F8ZG61</accession>
<sequence length="83" mass="9424">MSSTIEDEFDPGTLHRLIEVKDKQRGKKLSLRVGAHTVEMTLAETQKQLSTPDFDNERYQCTFCSVSGKNKVCETCADLFRPL</sequence>
<gene>
    <name evidence="1" type="ORF">LCGC14_2778140</name>
</gene>
<name>A0A0F8ZG61_9ZZZZ</name>
<comment type="caution">
    <text evidence="1">The sequence shown here is derived from an EMBL/GenBank/DDBJ whole genome shotgun (WGS) entry which is preliminary data.</text>
</comment>
<organism evidence="1">
    <name type="scientific">marine sediment metagenome</name>
    <dbReference type="NCBI Taxonomy" id="412755"/>
    <lineage>
        <taxon>unclassified sequences</taxon>
        <taxon>metagenomes</taxon>
        <taxon>ecological metagenomes</taxon>
    </lineage>
</organism>
<dbReference type="EMBL" id="LAZR01051527">
    <property type="protein sequence ID" value="KKK84955.1"/>
    <property type="molecule type" value="Genomic_DNA"/>
</dbReference>
<protein>
    <submittedName>
        <fullName evidence="1">Uncharacterized protein</fullName>
    </submittedName>
</protein>
<dbReference type="AlphaFoldDB" id="A0A0F8ZG61"/>